<accession>A0A2T2YMI0</accession>
<organism evidence="1 2">
    <name type="scientific">Adhaeribacter arboris</name>
    <dbReference type="NCBI Taxonomy" id="2072846"/>
    <lineage>
        <taxon>Bacteria</taxon>
        <taxon>Pseudomonadati</taxon>
        <taxon>Bacteroidota</taxon>
        <taxon>Cytophagia</taxon>
        <taxon>Cytophagales</taxon>
        <taxon>Hymenobacteraceae</taxon>
        <taxon>Adhaeribacter</taxon>
    </lineage>
</organism>
<dbReference type="Proteomes" id="UP000240357">
    <property type="component" value="Unassembled WGS sequence"/>
</dbReference>
<keyword evidence="2" id="KW-1185">Reference proteome</keyword>
<gene>
    <name evidence="1" type="ORF">AHMF7605_26050</name>
</gene>
<protein>
    <submittedName>
        <fullName evidence="1">Uncharacterized protein</fullName>
    </submittedName>
</protein>
<dbReference type="OrthoDB" id="714383at2"/>
<comment type="caution">
    <text evidence="1">The sequence shown here is derived from an EMBL/GenBank/DDBJ whole genome shotgun (WGS) entry which is preliminary data.</text>
</comment>
<evidence type="ECO:0000313" key="1">
    <source>
        <dbReference type="EMBL" id="PSR56709.1"/>
    </source>
</evidence>
<proteinExistence type="predicted"/>
<name>A0A2T2YMI0_9BACT</name>
<dbReference type="AlphaFoldDB" id="A0A2T2YMI0"/>
<dbReference type="EMBL" id="PYFT01000001">
    <property type="protein sequence ID" value="PSR56709.1"/>
    <property type="molecule type" value="Genomic_DNA"/>
</dbReference>
<reference evidence="1 2" key="1">
    <citation type="submission" date="2018-03" db="EMBL/GenBank/DDBJ databases">
        <title>Adhaeribacter sp. HMF7605 Genome sequencing and assembly.</title>
        <authorList>
            <person name="Kang H."/>
            <person name="Kang J."/>
            <person name="Cha I."/>
            <person name="Kim H."/>
            <person name="Joh K."/>
        </authorList>
    </citation>
    <scope>NUCLEOTIDE SEQUENCE [LARGE SCALE GENOMIC DNA]</scope>
    <source>
        <strain evidence="1 2">HMF7605</strain>
    </source>
</reference>
<dbReference type="RefSeq" id="WP_106932885.1">
    <property type="nucleotide sequence ID" value="NZ_PYFT01000001.1"/>
</dbReference>
<evidence type="ECO:0000313" key="2">
    <source>
        <dbReference type="Proteomes" id="UP000240357"/>
    </source>
</evidence>
<sequence>MINPKKVIEEIAKSCRHYFLESTFYFHHNNYFRYYITGNRISKAINNYNGVQEQIDVIKWFGDFWLYIHIRFEKPFKEYNTFITISVFQGEENDDYKVQLFRAEWDNYENEENHPQPHWHILSNQRLERSFDELIDLFDLDKEDSFGAEIKEEKLKGIDIKKIHFSMNGHWATNGSHVHRINDEATIVNWFKGLLGHIKLQLEYAIR</sequence>